<evidence type="ECO:0000313" key="2">
    <source>
        <dbReference type="Proteomes" id="UP000623440"/>
    </source>
</evidence>
<proteinExistence type="predicted"/>
<comment type="caution">
    <text evidence="1">The sequence shown here is derived from an EMBL/GenBank/DDBJ whole genome shotgun (WGS) entry which is preliminary data.</text>
</comment>
<name>A0ABR8DXT5_9NOSO</name>
<accession>A0ABR8DXT5</accession>
<reference evidence="1 2" key="1">
    <citation type="journal article" date="2020" name="ISME J.">
        <title>Comparative genomics reveals insights into cyanobacterial evolution and habitat adaptation.</title>
        <authorList>
            <person name="Chen M.Y."/>
            <person name="Teng W.K."/>
            <person name="Zhao L."/>
            <person name="Hu C.X."/>
            <person name="Zhou Y.K."/>
            <person name="Han B.P."/>
            <person name="Song L.R."/>
            <person name="Shu W.S."/>
        </authorList>
    </citation>
    <scope>NUCLEOTIDE SEQUENCE [LARGE SCALE GENOMIC DNA]</scope>
    <source>
        <strain evidence="1 2">FACHB-838</strain>
    </source>
</reference>
<gene>
    <name evidence="1" type="ORF">H6G97_34055</name>
</gene>
<protein>
    <submittedName>
        <fullName evidence="1">Uncharacterized protein</fullName>
    </submittedName>
</protein>
<organism evidence="1 2">
    <name type="scientific">Nostoc flagelliforme FACHB-838</name>
    <dbReference type="NCBI Taxonomy" id="2692904"/>
    <lineage>
        <taxon>Bacteria</taxon>
        <taxon>Bacillati</taxon>
        <taxon>Cyanobacteriota</taxon>
        <taxon>Cyanophyceae</taxon>
        <taxon>Nostocales</taxon>
        <taxon>Nostocaceae</taxon>
        <taxon>Nostoc</taxon>
    </lineage>
</organism>
<dbReference type="Proteomes" id="UP000623440">
    <property type="component" value="Unassembled WGS sequence"/>
</dbReference>
<sequence length="50" mass="5478">MLAVLDFMGYLAYATRCLRVHSGVGSDVEHVEETVALVAALTPEERTRVT</sequence>
<evidence type="ECO:0000313" key="1">
    <source>
        <dbReference type="EMBL" id="MBD2534277.1"/>
    </source>
</evidence>
<dbReference type="EMBL" id="JACJSI010000149">
    <property type="protein sequence ID" value="MBD2534277.1"/>
    <property type="molecule type" value="Genomic_DNA"/>
</dbReference>
<keyword evidence="2" id="KW-1185">Reference proteome</keyword>
<feature type="non-terminal residue" evidence="1">
    <location>
        <position position="50"/>
    </location>
</feature>